<feature type="region of interest" description="Disordered" evidence="1">
    <location>
        <begin position="386"/>
        <end position="581"/>
    </location>
</feature>
<dbReference type="EMBL" id="AALY01000002">
    <property type="protein sequence ID" value="EAP75672.1"/>
    <property type="molecule type" value="Genomic_DNA"/>
</dbReference>
<feature type="region of interest" description="Disordered" evidence="1">
    <location>
        <begin position="179"/>
        <end position="208"/>
    </location>
</feature>
<gene>
    <name evidence="2" type="ORF">ISM_12440</name>
</gene>
<protein>
    <submittedName>
        <fullName evidence="2">Lipoprotein, putative</fullName>
    </submittedName>
</protein>
<proteinExistence type="predicted"/>
<comment type="caution">
    <text evidence="2">The sequence shown here is derived from an EMBL/GenBank/DDBJ whole genome shotgun (WGS) entry which is preliminary data.</text>
</comment>
<dbReference type="STRING" id="89187.ISM_12440"/>
<feature type="compositionally biased region" description="Basic and acidic residues" evidence="1">
    <location>
        <begin position="513"/>
        <end position="537"/>
    </location>
</feature>
<dbReference type="OrthoDB" id="7798282at2"/>
<feature type="compositionally biased region" description="Acidic residues" evidence="1">
    <location>
        <begin position="400"/>
        <end position="418"/>
    </location>
</feature>
<sequence>MKAIAEYFRDLAADDRYFGAEPPTPDAEMLARIAEREISRRVEARDDEGRIHLRAAQAEQAEAAAQPAPQLTSQTPSAPAAEPTPAPAPAPAAAMETPAPVAPVAPAPEPFTAAQPTPEYEAEPVASTPRDIDRAAPAEAESVADKLRRIRAVASPQSVAFAETYNEDEHAQDFMQSAAPEAEVDAAPESVAPAAETVAETVAEPETAGEISEAFAEDTAEDLADETPVDVTEDVLAALAAEDSAEKAAELYDEEGEDALYTSGAEAEDTLAQLMADAASQDDITAAEDSAAGDSAEEDSVELGDSLASLLADDKADEAADDAAETLEDVSPVRVVKVKRSEFDSVFEDAEEVATDETAEDNAEDSAEDLDPDAEAELLRELAAVEAEFNGHDESADALAMDDLDDDLEDDLDDEDTAEAASAAAEDETAEDEAQDVSENDIAAPRPSRLAAQADTAETDRMFREADTQLDDSEGSKRRSAIQHLRAAVAATKAEKSAGIDITPRTDAAPYHMDLEQAVRPRRPRADGEARTDRPEVSRPAPLRLVAEQRVDTPSEPVRPRRVSQAELVSDTLDGPVPSTDGGFADYAEKVGADNLTELLEAAAAYISDVEGREQFSRPMLMHKLREVDDSGFSREDGLRSFGQLLRQGKLQKVKGGRFTVTDVTDFRRAG</sequence>
<feature type="compositionally biased region" description="Acidic residues" evidence="1">
    <location>
        <begin position="319"/>
        <end position="328"/>
    </location>
</feature>
<keyword evidence="3" id="KW-1185">Reference proteome</keyword>
<keyword evidence="2" id="KW-0449">Lipoprotein</keyword>
<organism evidence="2 3">
    <name type="scientific">Roseovarius nubinhibens (strain ATCC BAA-591 / DSM 15170 / ISM)</name>
    <dbReference type="NCBI Taxonomy" id="89187"/>
    <lineage>
        <taxon>Bacteria</taxon>
        <taxon>Pseudomonadati</taxon>
        <taxon>Pseudomonadota</taxon>
        <taxon>Alphaproteobacteria</taxon>
        <taxon>Rhodobacterales</taxon>
        <taxon>Roseobacteraceae</taxon>
        <taxon>Roseovarius</taxon>
    </lineage>
</organism>
<accession>A3SMI2</accession>
<feature type="compositionally biased region" description="Low complexity" evidence="1">
    <location>
        <begin position="55"/>
        <end position="70"/>
    </location>
</feature>
<dbReference type="eggNOG" id="ENOG502Z8NH">
    <property type="taxonomic scope" value="Bacteria"/>
</dbReference>
<feature type="compositionally biased region" description="Acidic residues" evidence="1">
    <location>
        <begin position="425"/>
        <end position="439"/>
    </location>
</feature>
<reference evidence="2 3" key="1">
    <citation type="submission" date="2005-12" db="EMBL/GenBank/DDBJ databases">
        <authorList>
            <person name="Moran M.A."/>
            <person name="Ferriera S."/>
            <person name="Johnson J."/>
            <person name="Kravitz S."/>
            <person name="Halpern A."/>
            <person name="Remington K."/>
            <person name="Beeson K."/>
            <person name="Tran B."/>
            <person name="Rogers Y.-H."/>
            <person name="Friedman R."/>
            <person name="Venter J.C."/>
        </authorList>
    </citation>
    <scope>NUCLEOTIDE SEQUENCE [LARGE SCALE GENOMIC DNA]</scope>
    <source>
        <strain evidence="3">ATCC BAA-591 / DSM 15170 / ISM</strain>
    </source>
</reference>
<feature type="compositionally biased region" description="Pro residues" evidence="1">
    <location>
        <begin position="100"/>
        <end position="109"/>
    </location>
</feature>
<feature type="region of interest" description="Disordered" evidence="1">
    <location>
        <begin position="40"/>
        <end position="140"/>
    </location>
</feature>
<dbReference type="HOGENOM" id="CLU_015965_0_0_5"/>
<evidence type="ECO:0000313" key="3">
    <source>
        <dbReference type="Proteomes" id="UP000005954"/>
    </source>
</evidence>
<dbReference type="AlphaFoldDB" id="A3SMI2"/>
<feature type="region of interest" description="Disordered" evidence="1">
    <location>
        <begin position="244"/>
        <end position="331"/>
    </location>
</feature>
<dbReference type="Proteomes" id="UP000005954">
    <property type="component" value="Unassembled WGS sequence"/>
</dbReference>
<evidence type="ECO:0000313" key="2">
    <source>
        <dbReference type="EMBL" id="EAP75672.1"/>
    </source>
</evidence>
<name>A3SMI2_ROSNI</name>
<feature type="region of interest" description="Disordered" evidence="1">
    <location>
        <begin position="345"/>
        <end position="373"/>
    </location>
</feature>
<evidence type="ECO:0000256" key="1">
    <source>
        <dbReference type="SAM" id="MobiDB-lite"/>
    </source>
</evidence>
<feature type="compositionally biased region" description="Basic and acidic residues" evidence="1">
    <location>
        <begin position="40"/>
        <end position="51"/>
    </location>
</feature>
<feature type="compositionally biased region" description="Basic and acidic residues" evidence="1">
    <location>
        <begin position="458"/>
        <end position="467"/>
    </location>
</feature>